<dbReference type="SUPFAM" id="SSF81296">
    <property type="entry name" value="E set domains"/>
    <property type="match status" value="1"/>
</dbReference>
<evidence type="ECO:0000256" key="1">
    <source>
        <dbReference type="SAM" id="Phobius"/>
    </source>
</evidence>
<keyword evidence="1" id="KW-0812">Transmembrane</keyword>
<feature type="transmembrane region" description="Helical" evidence="1">
    <location>
        <begin position="77"/>
        <end position="98"/>
    </location>
</feature>
<organism evidence="3 4">
    <name type="scientific">Arthrobacter stackebrandtii</name>
    <dbReference type="NCBI Taxonomy" id="272161"/>
    <lineage>
        <taxon>Bacteria</taxon>
        <taxon>Bacillati</taxon>
        <taxon>Actinomycetota</taxon>
        <taxon>Actinomycetes</taxon>
        <taxon>Micrococcales</taxon>
        <taxon>Micrococcaceae</taxon>
        <taxon>Arthrobacter</taxon>
    </lineage>
</organism>
<proteinExistence type="predicted"/>
<dbReference type="SUPFAM" id="SSF56524">
    <property type="entry name" value="Oxidoreductase molybdopterin-binding domain"/>
    <property type="match status" value="1"/>
</dbReference>
<comment type="caution">
    <text evidence="3">The sequence shown here is derived from an EMBL/GenBank/DDBJ whole genome shotgun (WGS) entry which is preliminary data.</text>
</comment>
<dbReference type="EMBL" id="JAGIOI010000001">
    <property type="protein sequence ID" value="MBP2413544.1"/>
    <property type="molecule type" value="Genomic_DNA"/>
</dbReference>
<dbReference type="Proteomes" id="UP000711614">
    <property type="component" value="Unassembled WGS sequence"/>
</dbReference>
<dbReference type="RefSeq" id="WP_209680929.1">
    <property type="nucleotide sequence ID" value="NZ_JAGIOI010000001.1"/>
</dbReference>
<keyword evidence="1" id="KW-1133">Transmembrane helix</keyword>
<dbReference type="PANTHER" id="PTHR19372:SF7">
    <property type="entry name" value="SULFITE OXIDASE, MITOCHONDRIAL"/>
    <property type="match status" value="1"/>
</dbReference>
<dbReference type="InterPro" id="IPR014756">
    <property type="entry name" value="Ig_E-set"/>
</dbReference>
<dbReference type="InterPro" id="IPR036374">
    <property type="entry name" value="OxRdtase_Mopterin-bd_sf"/>
</dbReference>
<dbReference type="Pfam" id="PF00174">
    <property type="entry name" value="Oxidored_molyb"/>
    <property type="match status" value="1"/>
</dbReference>
<dbReference type="PANTHER" id="PTHR19372">
    <property type="entry name" value="SULFITE REDUCTASE"/>
    <property type="match status" value="1"/>
</dbReference>
<sequence length="527" mass="54388">MSARDESSRGARGAAWRGALAGIASAALLFGTAQLLSIFFGPASTPFAAVGSTFIDFTPAWLKDFAIAAFGTNDKTALLVAMAVVAAAASAALGVLALKRPRTANVLVLAAAVAMAACILTRSGAGPLDILPLAVGTAAALWALRMLTEQAVEAARPGPAARADQAQQPGNPSRRAFLAGSAAVAGAAVVLGLAGTLLNRTRTVVNNVRASLRLPAPHTTAPALPEGVQSPVAGVVPFTTPNGDFYRIDTALVPPEVDPGTWELRVHGMVEQEFTMGFDELLAQELTEAQVTLACVSNEVGGNLVGNATWLGLPLREVLARARPLPGADMVLSTSVDGFTASTPLPVLQDGRNALLAVGMNGEPLPVEHGFPVRMVVPGLYGYVSATKWVVELEVTTFAQQTAYWTSRGWSSHGPVKTASRIEVPRGGAQVPAGKVALGGSAWAQHRGISKVEVQLDGGPWLGAQLAAEASLDTWRQWSFIWDGATAGSHTARVRAYDSAGALQVSADAPPAPDGATGWHSVGFTVA</sequence>
<evidence type="ECO:0000259" key="2">
    <source>
        <dbReference type="Pfam" id="PF00174"/>
    </source>
</evidence>
<feature type="transmembrane region" description="Helical" evidence="1">
    <location>
        <begin position="130"/>
        <end position="147"/>
    </location>
</feature>
<protein>
    <submittedName>
        <fullName evidence="3">DMSO/TMAO reductase YedYZ molybdopterin-dependent catalytic subunit</fullName>
    </submittedName>
</protein>
<keyword evidence="4" id="KW-1185">Reference proteome</keyword>
<gene>
    <name evidence="3" type="ORF">JOF48_002343</name>
</gene>
<name>A0ABS4YXL4_9MICC</name>
<evidence type="ECO:0000313" key="3">
    <source>
        <dbReference type="EMBL" id="MBP2413544.1"/>
    </source>
</evidence>
<accession>A0ABS4YXL4</accession>
<feature type="transmembrane region" description="Helical" evidence="1">
    <location>
        <begin position="105"/>
        <end position="124"/>
    </location>
</feature>
<feature type="domain" description="Oxidoreductase molybdopterin-binding" evidence="2">
    <location>
        <begin position="254"/>
        <end position="402"/>
    </location>
</feature>
<dbReference type="Gene3D" id="3.90.420.10">
    <property type="entry name" value="Oxidoreductase, molybdopterin-binding domain"/>
    <property type="match status" value="1"/>
</dbReference>
<dbReference type="Gene3D" id="2.60.40.650">
    <property type="match status" value="1"/>
</dbReference>
<evidence type="ECO:0000313" key="4">
    <source>
        <dbReference type="Proteomes" id="UP000711614"/>
    </source>
</evidence>
<feature type="transmembrane region" description="Helical" evidence="1">
    <location>
        <begin position="20"/>
        <end position="40"/>
    </location>
</feature>
<keyword evidence="1" id="KW-0472">Membrane</keyword>
<dbReference type="InterPro" id="IPR000572">
    <property type="entry name" value="OxRdtase_Mopterin-bd_dom"/>
</dbReference>
<dbReference type="Pfam" id="PF17957">
    <property type="entry name" value="Big_7"/>
    <property type="match status" value="1"/>
</dbReference>
<reference evidence="3 4" key="1">
    <citation type="submission" date="2021-03" db="EMBL/GenBank/DDBJ databases">
        <title>Sequencing the genomes of 1000 actinobacteria strains.</title>
        <authorList>
            <person name="Klenk H.-P."/>
        </authorList>
    </citation>
    <scope>NUCLEOTIDE SEQUENCE [LARGE SCALE GENOMIC DNA]</scope>
    <source>
        <strain evidence="3 4">DSM 16005</strain>
    </source>
</reference>
<feature type="transmembrane region" description="Helical" evidence="1">
    <location>
        <begin position="176"/>
        <end position="198"/>
    </location>
</feature>